<dbReference type="AlphaFoldDB" id="A0A1Y2EMK7"/>
<accession>A0A1Y2EMK7</accession>
<keyword evidence="3" id="KW-1185">Reference proteome</keyword>
<proteinExistence type="predicted"/>
<evidence type="ECO:0000313" key="2">
    <source>
        <dbReference type="EMBL" id="ORY72768.1"/>
    </source>
</evidence>
<feature type="compositionally biased region" description="Pro residues" evidence="1">
    <location>
        <begin position="105"/>
        <end position="114"/>
    </location>
</feature>
<evidence type="ECO:0000313" key="3">
    <source>
        <dbReference type="Proteomes" id="UP000193467"/>
    </source>
</evidence>
<dbReference type="Proteomes" id="UP000193467">
    <property type="component" value="Unassembled WGS sequence"/>
</dbReference>
<protein>
    <submittedName>
        <fullName evidence="2">Uncharacterized protein</fullName>
    </submittedName>
</protein>
<feature type="compositionally biased region" description="Pro residues" evidence="1">
    <location>
        <begin position="207"/>
        <end position="218"/>
    </location>
</feature>
<feature type="compositionally biased region" description="Polar residues" evidence="1">
    <location>
        <begin position="148"/>
        <end position="165"/>
    </location>
</feature>
<feature type="compositionally biased region" description="Polar residues" evidence="1">
    <location>
        <begin position="1"/>
        <end position="44"/>
    </location>
</feature>
<comment type="caution">
    <text evidence="2">The sequence shown here is derived from an EMBL/GenBank/DDBJ whole genome shotgun (WGS) entry which is preliminary data.</text>
</comment>
<feature type="region of interest" description="Disordered" evidence="1">
    <location>
        <begin position="366"/>
        <end position="389"/>
    </location>
</feature>
<gene>
    <name evidence="2" type="ORF">BCR35DRAFT_307547</name>
</gene>
<evidence type="ECO:0000256" key="1">
    <source>
        <dbReference type="SAM" id="MobiDB-lite"/>
    </source>
</evidence>
<dbReference type="InParanoid" id="A0A1Y2EMK7"/>
<organism evidence="2 3">
    <name type="scientific">Leucosporidium creatinivorum</name>
    <dbReference type="NCBI Taxonomy" id="106004"/>
    <lineage>
        <taxon>Eukaryota</taxon>
        <taxon>Fungi</taxon>
        <taxon>Dikarya</taxon>
        <taxon>Basidiomycota</taxon>
        <taxon>Pucciniomycotina</taxon>
        <taxon>Microbotryomycetes</taxon>
        <taxon>Leucosporidiales</taxon>
        <taxon>Leucosporidium</taxon>
    </lineage>
</organism>
<feature type="region of interest" description="Disordered" evidence="1">
    <location>
        <begin position="92"/>
        <end position="237"/>
    </location>
</feature>
<dbReference type="EMBL" id="MCGR01000050">
    <property type="protein sequence ID" value="ORY72768.1"/>
    <property type="molecule type" value="Genomic_DNA"/>
</dbReference>
<dbReference type="OrthoDB" id="2536494at2759"/>
<name>A0A1Y2EMK7_9BASI</name>
<feature type="region of interest" description="Disordered" evidence="1">
    <location>
        <begin position="1"/>
        <end position="59"/>
    </location>
</feature>
<dbReference type="STRING" id="106004.A0A1Y2EMK7"/>
<sequence length="671" mass="73682">MDSAPFGQTSQATFQPDTNGFSLPAHGQSTAPFAFSPTTSQHLSLGSPPTGLHGFAQPAFGGPLGDGNFAWPPGVNFDETTAFLFDQAMSNQQVETSNGQQLPSLLPPPQPYQPTAPHAPSQRFHPYGAPNGARTRGGLGAQQQQQQAPTSVSQSPAGSITSPLPVSTPPTRPSPAHSTPKLPVTYPEASTPLTILPSPAPTKEDPPPSSPPAPPRPRPTTRLRRTNSLSLRPTIQRDEPSKLDALFHFLDSQDWTLGEMLVALSETPKDEDGSDLRSREHVERMDVFLKREARVGGKEEPAGPQEVAKMWKESLGEGEGSEKELETAVSDLYQRMGESHGSAIRNILTRDGVPYEESPTDIQMLDATLSRPPSPRSFKRDVPPLTPTAPKTFNGRIVLPTTQADILSSWLLAPGRPALADEKDSITPDHMRIYSSLSPLELHARGAELCRVILTRDRGLKSQFGHHVNDLEKLIVGPVIPPSKRCGFHEYDDYSLWHHSLMTYLQLCTRYPSFRESKDATISIAPDISTLPPSLLESTLIERALQTHWDAFRLYLMEEGGLLRSAVRSFAGVGAKIRPMDLMLICDDTQVVLRALKKSLKEPSERILPYDPLVSEARNEWRQTAFWSQNSHFVGWSAATTHFLEISALYPRFSEGVRELPGLEKLLGGFA</sequence>
<reference evidence="2 3" key="1">
    <citation type="submission" date="2016-07" db="EMBL/GenBank/DDBJ databases">
        <title>Pervasive Adenine N6-methylation of Active Genes in Fungi.</title>
        <authorList>
            <consortium name="DOE Joint Genome Institute"/>
            <person name="Mondo S.J."/>
            <person name="Dannebaum R.O."/>
            <person name="Kuo R.C."/>
            <person name="Labutti K."/>
            <person name="Haridas S."/>
            <person name="Kuo A."/>
            <person name="Salamov A."/>
            <person name="Ahrendt S.R."/>
            <person name="Lipzen A."/>
            <person name="Sullivan W."/>
            <person name="Andreopoulos W.B."/>
            <person name="Clum A."/>
            <person name="Lindquist E."/>
            <person name="Daum C."/>
            <person name="Ramamoorthy G.K."/>
            <person name="Gryganskyi A."/>
            <person name="Culley D."/>
            <person name="Magnuson J.K."/>
            <person name="James T.Y."/>
            <person name="O'Malley M.A."/>
            <person name="Stajich J.E."/>
            <person name="Spatafora J.W."/>
            <person name="Visel A."/>
            <person name="Grigoriev I.V."/>
        </authorList>
    </citation>
    <scope>NUCLEOTIDE SEQUENCE [LARGE SCALE GENOMIC DNA]</scope>
    <source>
        <strain evidence="2 3">62-1032</strain>
    </source>
</reference>